<organism evidence="1 2">
    <name type="scientific">Nesterenkonia lutea</name>
    <dbReference type="NCBI Taxonomy" id="272919"/>
    <lineage>
        <taxon>Bacteria</taxon>
        <taxon>Bacillati</taxon>
        <taxon>Actinomycetota</taxon>
        <taxon>Actinomycetes</taxon>
        <taxon>Micrococcales</taxon>
        <taxon>Micrococcaceae</taxon>
        <taxon>Nesterenkonia</taxon>
    </lineage>
</organism>
<accession>A0ABR9JGD5</accession>
<dbReference type="EMBL" id="JADBED010000001">
    <property type="protein sequence ID" value="MBE1524995.1"/>
    <property type="molecule type" value="Genomic_DNA"/>
</dbReference>
<name>A0ABR9JGD5_9MICC</name>
<evidence type="ECO:0000313" key="2">
    <source>
        <dbReference type="Proteomes" id="UP000643525"/>
    </source>
</evidence>
<dbReference type="Proteomes" id="UP000643525">
    <property type="component" value="Unassembled WGS sequence"/>
</dbReference>
<comment type="caution">
    <text evidence="1">The sequence shown here is derived from an EMBL/GenBank/DDBJ whole genome shotgun (WGS) entry which is preliminary data.</text>
</comment>
<gene>
    <name evidence="1" type="ORF">H4W27_002113</name>
</gene>
<protein>
    <submittedName>
        <fullName evidence="1">Uncharacterized protein (DUF305 family)</fullName>
    </submittedName>
</protein>
<reference evidence="1 2" key="1">
    <citation type="submission" date="2020-10" db="EMBL/GenBank/DDBJ databases">
        <title>Sequencing the genomes of 1000 actinobacteria strains.</title>
        <authorList>
            <person name="Klenk H.-P."/>
        </authorList>
    </citation>
    <scope>NUCLEOTIDE SEQUENCE [LARGE SCALE GENOMIC DNA]</scope>
    <source>
        <strain evidence="1 2">DSM 15666</strain>
    </source>
</reference>
<evidence type="ECO:0000313" key="1">
    <source>
        <dbReference type="EMBL" id="MBE1524995.1"/>
    </source>
</evidence>
<keyword evidence="2" id="KW-1185">Reference proteome</keyword>
<sequence length="39" mass="4637">MHLAQAVEMSEILLEKDDIETRVSTLAEMDPKFYPRSWR</sequence>
<proteinExistence type="predicted"/>